<dbReference type="AlphaFoldDB" id="A0A3M7S613"/>
<evidence type="ECO:0000313" key="1">
    <source>
        <dbReference type="EMBL" id="RNA31182.1"/>
    </source>
</evidence>
<name>A0A3M7S613_BRAPC</name>
<dbReference type="Proteomes" id="UP000276133">
    <property type="component" value="Unassembled WGS sequence"/>
</dbReference>
<evidence type="ECO:0000313" key="2">
    <source>
        <dbReference type="Proteomes" id="UP000276133"/>
    </source>
</evidence>
<sequence length="66" mass="7862">MWYRGLERHKNDKDILLGGKRKRDKTKKLPEDAVNSMLKFKLKNLKLRLKFLKGKEEGLFALKAYN</sequence>
<comment type="caution">
    <text evidence="1">The sequence shown here is derived from an EMBL/GenBank/DDBJ whole genome shotgun (WGS) entry which is preliminary data.</text>
</comment>
<reference evidence="1 2" key="1">
    <citation type="journal article" date="2018" name="Sci. Rep.">
        <title>Genomic signatures of local adaptation to the degree of environmental predictability in rotifers.</title>
        <authorList>
            <person name="Franch-Gras L."/>
            <person name="Hahn C."/>
            <person name="Garcia-Roger E.M."/>
            <person name="Carmona M.J."/>
            <person name="Serra M."/>
            <person name="Gomez A."/>
        </authorList>
    </citation>
    <scope>NUCLEOTIDE SEQUENCE [LARGE SCALE GENOMIC DNA]</scope>
    <source>
        <strain evidence="1">HYR1</strain>
    </source>
</reference>
<accession>A0A3M7S613</accession>
<gene>
    <name evidence="1" type="ORF">BpHYR1_015933</name>
</gene>
<protein>
    <submittedName>
        <fullName evidence="1">Uncharacterized protein</fullName>
    </submittedName>
</protein>
<dbReference type="EMBL" id="REGN01001975">
    <property type="protein sequence ID" value="RNA31182.1"/>
    <property type="molecule type" value="Genomic_DNA"/>
</dbReference>
<keyword evidence="2" id="KW-1185">Reference proteome</keyword>
<organism evidence="1 2">
    <name type="scientific">Brachionus plicatilis</name>
    <name type="common">Marine rotifer</name>
    <name type="synonym">Brachionus muelleri</name>
    <dbReference type="NCBI Taxonomy" id="10195"/>
    <lineage>
        <taxon>Eukaryota</taxon>
        <taxon>Metazoa</taxon>
        <taxon>Spiralia</taxon>
        <taxon>Gnathifera</taxon>
        <taxon>Rotifera</taxon>
        <taxon>Eurotatoria</taxon>
        <taxon>Monogononta</taxon>
        <taxon>Pseudotrocha</taxon>
        <taxon>Ploima</taxon>
        <taxon>Brachionidae</taxon>
        <taxon>Brachionus</taxon>
    </lineage>
</organism>
<proteinExistence type="predicted"/>